<dbReference type="InterPro" id="IPR013108">
    <property type="entry name" value="Amidohydro_3"/>
</dbReference>
<dbReference type="PANTHER" id="PTHR11647:SF1">
    <property type="entry name" value="COLLAPSIN RESPONSE MEDIATOR PROTEIN"/>
    <property type="match status" value="1"/>
</dbReference>
<dbReference type="EMBL" id="AP022620">
    <property type="protein sequence ID" value="BBZ78408.1"/>
    <property type="molecule type" value="Genomic_DNA"/>
</dbReference>
<dbReference type="SUPFAM" id="SSF51556">
    <property type="entry name" value="Metallo-dependent hydrolases"/>
    <property type="match status" value="1"/>
</dbReference>
<dbReference type="PANTHER" id="PTHR11647">
    <property type="entry name" value="HYDRANTOINASE/DIHYDROPYRIMIDINASE FAMILY MEMBER"/>
    <property type="match status" value="1"/>
</dbReference>
<protein>
    <submittedName>
        <fullName evidence="2">Amidohydrolase</fullName>
    </submittedName>
</protein>
<evidence type="ECO:0000313" key="3">
    <source>
        <dbReference type="Proteomes" id="UP000467249"/>
    </source>
</evidence>
<dbReference type="Gene3D" id="3.20.20.140">
    <property type="entry name" value="Metal-dependent hydrolases"/>
    <property type="match status" value="2"/>
</dbReference>
<dbReference type="InterPro" id="IPR011059">
    <property type="entry name" value="Metal-dep_hydrolase_composite"/>
</dbReference>
<dbReference type="InterPro" id="IPR050378">
    <property type="entry name" value="Metallo-dep_Hydrolases_sf"/>
</dbReference>
<dbReference type="SUPFAM" id="SSF51338">
    <property type="entry name" value="Composite domain of metallo-dependent hydrolases"/>
    <property type="match status" value="2"/>
</dbReference>
<dbReference type="AlphaFoldDB" id="A0A6N4WD11"/>
<sequence>MIPITLATGTEEAWMYDLTITGGTVVDGTGDKPFRADIGIKGGTIVEIRHREGDDPGLQGEAAQTIDATGRIVTPGFVDIHTHYDGQVSWDGLLEPSSMHGVTTVVSGNCGVGFAPVQPGREQWLIELMEGVEDIPGTALTEGISWGWESFPEYLDVIEKQALAVDFGTQIAHGAVRGYAMGERGARNEPATAQDIAVMARIVQEGIEAGALGFSTSRTEAHRAIDGEPVPGTYAAEDELFALGRAMAAGGQAVFEVAPAGTAGESLDGPMKELDWMVRLAAEIDRPLSFPVIQTQSAPDLWRKQLEIAGRALDDGIRVHPQFAARPFGMLFGFAGYHAFTHRPTFRKLKAELAPAELGARLADPAVRAAILAESDLPPQPLPLFDSLFALIQHSVDSIYAIGDPPDYEPTPDQTVGAIAKARGQDPLATMYDLMLESSGTAMLMLPFFNYVDGNHDAIHEMMSHRAAISGLSDGGAHCGLICDASYPTFMLTHWARDRKRGPRFPIEYVVRKQTLDTATLFGLSDRGVLKVGKKADVNVIDLDALTLEVPLMAYDLPAGGNRLMQGARGYEATVVSGVVTRRHGRDTGARPGALLRGVR</sequence>
<dbReference type="GO" id="GO:0005829">
    <property type="term" value="C:cytosol"/>
    <property type="evidence" value="ECO:0007669"/>
    <property type="project" value="TreeGrafter"/>
</dbReference>
<dbReference type="InterPro" id="IPR032466">
    <property type="entry name" value="Metal_Hydrolase"/>
</dbReference>
<reference evidence="2 3" key="1">
    <citation type="journal article" date="2019" name="Emerg. Microbes Infect.">
        <title>Comprehensive subspecies identification of 175 nontuberculous mycobacteria species based on 7547 genomic profiles.</title>
        <authorList>
            <person name="Matsumoto Y."/>
            <person name="Kinjo T."/>
            <person name="Motooka D."/>
            <person name="Nabeya D."/>
            <person name="Jung N."/>
            <person name="Uechi K."/>
            <person name="Horii T."/>
            <person name="Iida T."/>
            <person name="Fujita J."/>
            <person name="Nakamura S."/>
        </authorList>
    </citation>
    <scope>NUCLEOTIDE SEQUENCE [LARGE SCALE GENOMIC DNA]</scope>
    <source>
        <strain evidence="2 3">JCM 30275</strain>
    </source>
</reference>
<accession>A0A6N4WD11</accession>
<dbReference type="Gene3D" id="2.30.40.10">
    <property type="entry name" value="Urease, subunit C, domain 1"/>
    <property type="match status" value="1"/>
</dbReference>
<keyword evidence="3" id="KW-1185">Reference proteome</keyword>
<dbReference type="Proteomes" id="UP000467249">
    <property type="component" value="Chromosome"/>
</dbReference>
<dbReference type="KEGG" id="many:MANY_37450"/>
<evidence type="ECO:0000313" key="2">
    <source>
        <dbReference type="EMBL" id="BBZ78408.1"/>
    </source>
</evidence>
<evidence type="ECO:0000259" key="1">
    <source>
        <dbReference type="Pfam" id="PF07969"/>
    </source>
</evidence>
<feature type="domain" description="Amidohydrolase 3" evidence="1">
    <location>
        <begin position="64"/>
        <end position="581"/>
    </location>
</feature>
<proteinExistence type="predicted"/>
<dbReference type="GO" id="GO:0016812">
    <property type="term" value="F:hydrolase activity, acting on carbon-nitrogen (but not peptide) bonds, in cyclic amides"/>
    <property type="evidence" value="ECO:0007669"/>
    <property type="project" value="TreeGrafter"/>
</dbReference>
<organism evidence="2 3">
    <name type="scientific">Mycolicibacterium anyangense</name>
    <dbReference type="NCBI Taxonomy" id="1431246"/>
    <lineage>
        <taxon>Bacteria</taxon>
        <taxon>Bacillati</taxon>
        <taxon>Actinomycetota</taxon>
        <taxon>Actinomycetes</taxon>
        <taxon>Mycobacteriales</taxon>
        <taxon>Mycobacteriaceae</taxon>
        <taxon>Mycolicibacterium</taxon>
    </lineage>
</organism>
<dbReference type="CDD" id="cd01297">
    <property type="entry name" value="D-aminoacylase"/>
    <property type="match status" value="1"/>
</dbReference>
<dbReference type="Pfam" id="PF07969">
    <property type="entry name" value="Amidohydro_3"/>
    <property type="match status" value="1"/>
</dbReference>
<gene>
    <name evidence="2" type="ORF">MANY_37450</name>
</gene>
<name>A0A6N4WD11_9MYCO</name>
<keyword evidence="2" id="KW-0378">Hydrolase</keyword>